<organism evidence="3 4">
    <name type="scientific">Brassica carinata</name>
    <name type="common">Ethiopian mustard</name>
    <name type="synonym">Abyssinian cabbage</name>
    <dbReference type="NCBI Taxonomy" id="52824"/>
    <lineage>
        <taxon>Eukaryota</taxon>
        <taxon>Viridiplantae</taxon>
        <taxon>Streptophyta</taxon>
        <taxon>Embryophyta</taxon>
        <taxon>Tracheophyta</taxon>
        <taxon>Spermatophyta</taxon>
        <taxon>Magnoliopsida</taxon>
        <taxon>eudicotyledons</taxon>
        <taxon>Gunneridae</taxon>
        <taxon>Pentapetalae</taxon>
        <taxon>rosids</taxon>
        <taxon>malvids</taxon>
        <taxon>Brassicales</taxon>
        <taxon>Brassicaceae</taxon>
        <taxon>Brassiceae</taxon>
        <taxon>Brassica</taxon>
    </lineage>
</organism>
<keyword evidence="1" id="KW-0521">NADP</keyword>
<dbReference type="SUPFAM" id="SSF51735">
    <property type="entry name" value="NAD(P)-binding Rossmann-fold domains"/>
    <property type="match status" value="1"/>
</dbReference>
<dbReference type="OrthoDB" id="2735536at2759"/>
<accession>A0A8X7VCP6</accession>
<dbReference type="GO" id="GO:0016616">
    <property type="term" value="F:oxidoreductase activity, acting on the CH-OH group of donors, NAD or NADP as acceptor"/>
    <property type="evidence" value="ECO:0007669"/>
    <property type="project" value="TreeGrafter"/>
</dbReference>
<dbReference type="InterPro" id="IPR036291">
    <property type="entry name" value="NAD(P)-bd_dom_sf"/>
</dbReference>
<protein>
    <submittedName>
        <fullName evidence="3">Uncharacterized protein</fullName>
    </submittedName>
</protein>
<dbReference type="InterPro" id="IPR050425">
    <property type="entry name" value="NAD(P)_dehydrat-like"/>
</dbReference>
<keyword evidence="2" id="KW-0560">Oxidoreductase</keyword>
<dbReference type="Proteomes" id="UP000886595">
    <property type="component" value="Unassembled WGS sequence"/>
</dbReference>
<dbReference type="PANTHER" id="PTHR10366:SF776">
    <property type="entry name" value="NAD(P)-BINDING ROSSMANN-FOLD SUPERFAMILY PROTEIN"/>
    <property type="match status" value="1"/>
</dbReference>
<dbReference type="PANTHER" id="PTHR10366">
    <property type="entry name" value="NAD DEPENDENT EPIMERASE/DEHYDRATASE"/>
    <property type="match status" value="1"/>
</dbReference>
<proteinExistence type="predicted"/>
<sequence length="122" mass="13681">MDHFDMSYELLDEKNSFKACVEANVKRVVYVSSAAALMMNPNWSKNQVIDESCWSDLEFCKRTETQAESEAFEFAKRTGIGLVSICPTMVFGPVLKQHTVNASTLALAKLLLKRVLSNGRTK</sequence>
<gene>
    <name evidence="3" type="ORF">Bca52824_028704</name>
</gene>
<evidence type="ECO:0000313" key="3">
    <source>
        <dbReference type="EMBL" id="KAG2308956.1"/>
    </source>
</evidence>
<dbReference type="EMBL" id="JAAMPC010000006">
    <property type="protein sequence ID" value="KAG2308956.1"/>
    <property type="molecule type" value="Genomic_DNA"/>
</dbReference>
<reference evidence="3 4" key="1">
    <citation type="submission" date="2020-02" db="EMBL/GenBank/DDBJ databases">
        <authorList>
            <person name="Ma Q."/>
            <person name="Huang Y."/>
            <person name="Song X."/>
            <person name="Pei D."/>
        </authorList>
    </citation>
    <scope>NUCLEOTIDE SEQUENCE [LARGE SCALE GENOMIC DNA]</scope>
    <source>
        <strain evidence="3">Sxm20200214</strain>
        <tissue evidence="3">Leaf</tissue>
    </source>
</reference>
<keyword evidence="4" id="KW-1185">Reference proteome</keyword>
<evidence type="ECO:0000256" key="1">
    <source>
        <dbReference type="ARBA" id="ARBA00022857"/>
    </source>
</evidence>
<name>A0A8X7VCP6_BRACI</name>
<dbReference type="AlphaFoldDB" id="A0A8X7VCP6"/>
<evidence type="ECO:0000313" key="4">
    <source>
        <dbReference type="Proteomes" id="UP000886595"/>
    </source>
</evidence>
<dbReference type="Gene3D" id="3.40.50.720">
    <property type="entry name" value="NAD(P)-binding Rossmann-like Domain"/>
    <property type="match status" value="1"/>
</dbReference>
<evidence type="ECO:0000256" key="2">
    <source>
        <dbReference type="ARBA" id="ARBA00023002"/>
    </source>
</evidence>
<comment type="caution">
    <text evidence="3">The sequence shown here is derived from an EMBL/GenBank/DDBJ whole genome shotgun (WGS) entry which is preliminary data.</text>
</comment>